<feature type="transmembrane region" description="Helical" evidence="1">
    <location>
        <begin position="29"/>
        <end position="46"/>
    </location>
</feature>
<dbReference type="AlphaFoldDB" id="A0A482VI04"/>
<dbReference type="Proteomes" id="UP000292052">
    <property type="component" value="Unassembled WGS sequence"/>
</dbReference>
<evidence type="ECO:0000313" key="2">
    <source>
        <dbReference type="EMBL" id="RZC32323.1"/>
    </source>
</evidence>
<gene>
    <name evidence="2" type="ORF">BDFB_010116</name>
</gene>
<accession>A0A482VI04</accession>
<reference evidence="2 3" key="1">
    <citation type="submission" date="2017-03" db="EMBL/GenBank/DDBJ databases">
        <title>Genome of the blue death feigning beetle - Asbolus verrucosus.</title>
        <authorList>
            <person name="Rider S.D."/>
        </authorList>
    </citation>
    <scope>NUCLEOTIDE SEQUENCE [LARGE SCALE GENOMIC DNA]</scope>
    <source>
        <strain evidence="2">Butters</strain>
        <tissue evidence="2">Head and leg muscle</tissue>
    </source>
</reference>
<dbReference type="OrthoDB" id="6777438at2759"/>
<dbReference type="EMBL" id="QDEB01098089">
    <property type="protein sequence ID" value="RZC32323.1"/>
    <property type="molecule type" value="Genomic_DNA"/>
</dbReference>
<feature type="non-terminal residue" evidence="2">
    <location>
        <position position="259"/>
    </location>
</feature>
<dbReference type="STRING" id="1661398.A0A482VI04"/>
<organism evidence="2 3">
    <name type="scientific">Asbolus verrucosus</name>
    <name type="common">Desert ironclad beetle</name>
    <dbReference type="NCBI Taxonomy" id="1661398"/>
    <lineage>
        <taxon>Eukaryota</taxon>
        <taxon>Metazoa</taxon>
        <taxon>Ecdysozoa</taxon>
        <taxon>Arthropoda</taxon>
        <taxon>Hexapoda</taxon>
        <taxon>Insecta</taxon>
        <taxon>Pterygota</taxon>
        <taxon>Neoptera</taxon>
        <taxon>Endopterygota</taxon>
        <taxon>Coleoptera</taxon>
        <taxon>Polyphaga</taxon>
        <taxon>Cucujiformia</taxon>
        <taxon>Tenebrionidae</taxon>
        <taxon>Pimeliinae</taxon>
        <taxon>Asbolus</taxon>
    </lineage>
</organism>
<protein>
    <submittedName>
        <fullName evidence="2">Uncharacterized protein</fullName>
    </submittedName>
</protein>
<evidence type="ECO:0000313" key="3">
    <source>
        <dbReference type="Proteomes" id="UP000292052"/>
    </source>
</evidence>
<keyword evidence="3" id="KW-1185">Reference proteome</keyword>
<keyword evidence="1" id="KW-0812">Transmembrane</keyword>
<feature type="transmembrane region" description="Helical" evidence="1">
    <location>
        <begin position="52"/>
        <end position="78"/>
    </location>
</feature>
<keyword evidence="1" id="KW-0472">Membrane</keyword>
<keyword evidence="1" id="KW-1133">Transmembrane helix</keyword>
<proteinExistence type="predicted"/>
<sequence>MIDCLIWSYLINIVKFIKQKIYSYMKIRIIRRLLLLLILGSRIINLSPLEGALFIIIFVRLILDSYVRIFYNIIYSLLDKYVPRQNKRKLAYPPWFSTNIIRNLRLKFRVWSKYKKYHNYSDFVTFKKLRRDIKSDIATAFSNFHKDIENQIGNDPNSFWNYINSKKRNSTVPFNMTYGGEQISGIDDIVNCFACHFQNSKEFTNTSTLLTLFFAFVSSKMEYANIIWFPYLVTYIADIKRVQRRFLKYLRLREDGIDP</sequence>
<comment type="caution">
    <text evidence="2">The sequence shown here is derived from an EMBL/GenBank/DDBJ whole genome shotgun (WGS) entry which is preliminary data.</text>
</comment>
<name>A0A482VI04_ASBVE</name>
<evidence type="ECO:0000256" key="1">
    <source>
        <dbReference type="SAM" id="Phobius"/>
    </source>
</evidence>